<proteinExistence type="predicted"/>
<dbReference type="Pfam" id="PF00903">
    <property type="entry name" value="Glyoxalase"/>
    <property type="match status" value="1"/>
</dbReference>
<dbReference type="PROSITE" id="PS51819">
    <property type="entry name" value="VOC"/>
    <property type="match status" value="1"/>
</dbReference>
<evidence type="ECO:0000313" key="2">
    <source>
        <dbReference type="EMBL" id="SMC05719.1"/>
    </source>
</evidence>
<dbReference type="SUPFAM" id="SSF54593">
    <property type="entry name" value="Glyoxalase/Bleomycin resistance protein/Dihydroxybiphenyl dioxygenase"/>
    <property type="match status" value="1"/>
</dbReference>
<keyword evidence="3" id="KW-1185">Reference proteome</keyword>
<accession>A0A1W1WHU8</accession>
<dbReference type="RefSeq" id="WP_020373576.1">
    <property type="nucleotide sequence ID" value="NZ_FWWY01000001.1"/>
</dbReference>
<feature type="domain" description="VOC" evidence="1">
    <location>
        <begin position="8"/>
        <end position="114"/>
    </location>
</feature>
<dbReference type="InterPro" id="IPR004360">
    <property type="entry name" value="Glyas_Fos-R_dOase_dom"/>
</dbReference>
<protein>
    <submittedName>
        <fullName evidence="2">Methylmalonyl-CoA epimerase</fullName>
    </submittedName>
</protein>
<dbReference type="InterPro" id="IPR037523">
    <property type="entry name" value="VOC_core"/>
</dbReference>
<dbReference type="OrthoDB" id="371072at2"/>
<organism evidence="2 3">
    <name type="scientific">Sulfobacillus thermosulfidooxidans (strain DSM 9293 / VKM B-1269 / AT-1)</name>
    <dbReference type="NCBI Taxonomy" id="929705"/>
    <lineage>
        <taxon>Bacteria</taxon>
        <taxon>Bacillati</taxon>
        <taxon>Bacillota</taxon>
        <taxon>Clostridia</taxon>
        <taxon>Eubacteriales</taxon>
        <taxon>Clostridiales Family XVII. Incertae Sedis</taxon>
        <taxon>Sulfobacillus</taxon>
    </lineage>
</organism>
<dbReference type="AlphaFoldDB" id="A0A1W1WHU8"/>
<sequence length="114" mass="12181">MDQPQIHRVDHIAVRVSEPEALAQFFTDVLGLERKGTSTRALFPLPGGVTIAVFPIGANQGGIGERTASLIPDHIAIAVDSVSATKQYLEAKGYEFDGDMMIAPGGLCLQFVEV</sequence>
<reference evidence="3" key="1">
    <citation type="submission" date="2017-04" db="EMBL/GenBank/DDBJ databases">
        <authorList>
            <person name="Varghese N."/>
            <person name="Submissions S."/>
        </authorList>
    </citation>
    <scope>NUCLEOTIDE SEQUENCE [LARGE SCALE GENOMIC DNA]</scope>
    <source>
        <strain evidence="3">DSM 9293</strain>
    </source>
</reference>
<dbReference type="EMBL" id="FWWY01000001">
    <property type="protein sequence ID" value="SMC05719.1"/>
    <property type="molecule type" value="Genomic_DNA"/>
</dbReference>
<evidence type="ECO:0000259" key="1">
    <source>
        <dbReference type="PROSITE" id="PS51819"/>
    </source>
</evidence>
<evidence type="ECO:0000313" key="3">
    <source>
        <dbReference type="Proteomes" id="UP000192660"/>
    </source>
</evidence>
<dbReference type="Proteomes" id="UP000192660">
    <property type="component" value="Unassembled WGS sequence"/>
</dbReference>
<gene>
    <name evidence="2" type="ORF">SAMN00768000_2411</name>
</gene>
<dbReference type="Gene3D" id="3.10.180.10">
    <property type="entry name" value="2,3-Dihydroxybiphenyl 1,2-Dioxygenase, domain 1"/>
    <property type="match status" value="1"/>
</dbReference>
<dbReference type="CDD" id="cd06587">
    <property type="entry name" value="VOC"/>
    <property type="match status" value="1"/>
</dbReference>
<name>A0A1W1WHU8_SULTA</name>
<dbReference type="InterPro" id="IPR029068">
    <property type="entry name" value="Glyas_Bleomycin-R_OHBP_Dase"/>
</dbReference>